<dbReference type="InterPro" id="IPR000182">
    <property type="entry name" value="GNAT_dom"/>
</dbReference>
<protein>
    <submittedName>
        <fullName evidence="2">GNAT family N-acetyltransferase</fullName>
    </submittedName>
</protein>
<dbReference type="STRING" id="1912961.BU204_23575"/>
<dbReference type="SUPFAM" id="SSF55729">
    <property type="entry name" value="Acyl-CoA N-acyltransferases (Nat)"/>
    <property type="match status" value="1"/>
</dbReference>
<dbReference type="EMBL" id="MSIE01000045">
    <property type="protein sequence ID" value="OLF15059.1"/>
    <property type="molecule type" value="Genomic_DNA"/>
</dbReference>
<keyword evidence="3" id="KW-1185">Reference proteome</keyword>
<dbReference type="Proteomes" id="UP000185596">
    <property type="component" value="Unassembled WGS sequence"/>
</dbReference>
<accession>A0A1Q8CL42</accession>
<name>A0A1Q8CL42_9PSEU</name>
<dbReference type="CDD" id="cd04301">
    <property type="entry name" value="NAT_SF"/>
    <property type="match status" value="1"/>
</dbReference>
<evidence type="ECO:0000313" key="3">
    <source>
        <dbReference type="Proteomes" id="UP000185596"/>
    </source>
</evidence>
<dbReference type="InterPro" id="IPR016181">
    <property type="entry name" value="Acyl_CoA_acyltransferase"/>
</dbReference>
<dbReference type="GO" id="GO:0016747">
    <property type="term" value="F:acyltransferase activity, transferring groups other than amino-acyl groups"/>
    <property type="evidence" value="ECO:0007669"/>
    <property type="project" value="InterPro"/>
</dbReference>
<keyword evidence="2" id="KW-0808">Transferase</keyword>
<evidence type="ECO:0000259" key="1">
    <source>
        <dbReference type="PROSITE" id="PS51186"/>
    </source>
</evidence>
<reference evidence="2 3" key="1">
    <citation type="submission" date="2016-12" db="EMBL/GenBank/DDBJ databases">
        <title>The draft genome sequence of Actinophytocola sp. 11-183.</title>
        <authorList>
            <person name="Wang W."/>
            <person name="Yuan L."/>
        </authorList>
    </citation>
    <scope>NUCLEOTIDE SEQUENCE [LARGE SCALE GENOMIC DNA]</scope>
    <source>
        <strain evidence="2 3">11-183</strain>
    </source>
</reference>
<evidence type="ECO:0000313" key="2">
    <source>
        <dbReference type="EMBL" id="OLF15059.1"/>
    </source>
</evidence>
<dbReference type="AlphaFoldDB" id="A0A1Q8CL42"/>
<sequence>MSVAGALLQAQTAWFEFVDRSLPPAAPPPDGDVLTAALPDGERVAGVLVRDRYEAGTAPTLWSAREVWELHPLVGAAGGAGLDVLLREWRRVLDRLTPGPDSACVVTWPSRDAQAVRALLAHGFAPLSSLAVRQASADPEVGGPAGGTAVRLATMRDLDVALELELAELAYSALVGAAVRRPDERAVKRAALSRHLEQGDPIWLAERDGVPVGLAHCRLVDAGPGAVSATRLPAGRWGYVNCVSVRPEARGTGVGRRLMAVAHAELATYGALGTFLYYNPPNPLASVFWARQGYRPLWTIWEVRPAGALR</sequence>
<proteinExistence type="predicted"/>
<feature type="domain" description="N-acetyltransferase" evidence="1">
    <location>
        <begin position="148"/>
        <end position="310"/>
    </location>
</feature>
<comment type="caution">
    <text evidence="2">The sequence shown here is derived from an EMBL/GenBank/DDBJ whole genome shotgun (WGS) entry which is preliminary data.</text>
</comment>
<gene>
    <name evidence="2" type="ORF">BU204_23575</name>
</gene>
<dbReference type="PROSITE" id="PS51186">
    <property type="entry name" value="GNAT"/>
    <property type="match status" value="1"/>
</dbReference>
<dbReference type="OrthoDB" id="149709at2"/>
<dbReference type="Pfam" id="PF00583">
    <property type="entry name" value="Acetyltransf_1"/>
    <property type="match status" value="1"/>
</dbReference>
<dbReference type="Gene3D" id="3.40.630.30">
    <property type="match status" value="1"/>
</dbReference>
<organism evidence="2 3">
    <name type="scientific">Actinophytocola xanthii</name>
    <dbReference type="NCBI Taxonomy" id="1912961"/>
    <lineage>
        <taxon>Bacteria</taxon>
        <taxon>Bacillati</taxon>
        <taxon>Actinomycetota</taxon>
        <taxon>Actinomycetes</taxon>
        <taxon>Pseudonocardiales</taxon>
        <taxon>Pseudonocardiaceae</taxon>
    </lineage>
</organism>
<dbReference type="RefSeq" id="WP_075127919.1">
    <property type="nucleotide sequence ID" value="NZ_MSIE01000045.1"/>
</dbReference>